<protein>
    <submittedName>
        <fullName evidence="3">Fatty acid hydroxylase family protein</fullName>
    </submittedName>
</protein>
<keyword evidence="1" id="KW-0472">Membrane</keyword>
<dbReference type="EMBL" id="QZEI01000001">
    <property type="protein sequence ID" value="RLV61643.1"/>
    <property type="molecule type" value="Genomic_DNA"/>
</dbReference>
<name>A0A3L8Q3G4_9GAMM</name>
<keyword evidence="4" id="KW-1185">Reference proteome</keyword>
<evidence type="ECO:0000259" key="2">
    <source>
        <dbReference type="Pfam" id="PF04116"/>
    </source>
</evidence>
<evidence type="ECO:0000313" key="4">
    <source>
        <dbReference type="Proteomes" id="UP000281474"/>
    </source>
</evidence>
<evidence type="ECO:0000313" key="3">
    <source>
        <dbReference type="EMBL" id="RLV61643.1"/>
    </source>
</evidence>
<comment type="caution">
    <text evidence="3">The sequence shown here is derived from an EMBL/GenBank/DDBJ whole genome shotgun (WGS) entry which is preliminary data.</text>
</comment>
<feature type="domain" description="Fatty acid hydroxylase" evidence="2">
    <location>
        <begin position="57"/>
        <end position="212"/>
    </location>
</feature>
<keyword evidence="1" id="KW-1133">Transmembrane helix</keyword>
<dbReference type="GO" id="GO:0008610">
    <property type="term" value="P:lipid biosynthetic process"/>
    <property type="evidence" value="ECO:0007669"/>
    <property type="project" value="InterPro"/>
</dbReference>
<dbReference type="Pfam" id="PF04116">
    <property type="entry name" value="FA_hydroxylase"/>
    <property type="match status" value="1"/>
</dbReference>
<evidence type="ECO:0000256" key="1">
    <source>
        <dbReference type="SAM" id="Phobius"/>
    </source>
</evidence>
<sequence>MDEKISAFRESYRSNMSAHYHPHFHFFFVFSVGLVVILFSVLEIKKVEVLEWLTIPITLICVNFAEYAAHRWLGHRRTTIGRFFYQRHTGDHHHFFDENHMSWETLKDWRVVLFPLYLILAFILGIALPVGSALYYYVSPNSAYLMVCSAIFGYLLYEALHLSFHVPDDSYLKKIPFWWRLKRLHVLHHDQKLMVKKNFNITYPLFDWLLRTLVFDKKGNS</sequence>
<dbReference type="OrthoDB" id="5965958at2"/>
<dbReference type="GO" id="GO:0005506">
    <property type="term" value="F:iron ion binding"/>
    <property type="evidence" value="ECO:0007669"/>
    <property type="project" value="InterPro"/>
</dbReference>
<dbReference type="InterPro" id="IPR006694">
    <property type="entry name" value="Fatty_acid_hydroxylase"/>
</dbReference>
<feature type="transmembrane region" description="Helical" evidence="1">
    <location>
        <begin position="111"/>
        <end position="137"/>
    </location>
</feature>
<feature type="transmembrane region" description="Helical" evidence="1">
    <location>
        <begin position="24"/>
        <end position="42"/>
    </location>
</feature>
<accession>A0A3L8Q3G4</accession>
<proteinExistence type="predicted"/>
<feature type="transmembrane region" description="Helical" evidence="1">
    <location>
        <begin position="143"/>
        <end position="164"/>
    </location>
</feature>
<dbReference type="Proteomes" id="UP000281474">
    <property type="component" value="Unassembled WGS sequence"/>
</dbReference>
<reference evidence="3 4" key="1">
    <citation type="submission" date="2018-09" db="EMBL/GenBank/DDBJ databases">
        <title>Phylogeny of the Shewanellaceae, and recommendation for two new genera, Pseudoshewanella and Parashewanella.</title>
        <authorList>
            <person name="Wang G."/>
        </authorList>
    </citation>
    <scope>NUCLEOTIDE SEQUENCE [LARGE SCALE GENOMIC DNA]</scope>
    <source>
        <strain evidence="3 4">C51</strain>
    </source>
</reference>
<organism evidence="3 4">
    <name type="scientific">Parashewanella curva</name>
    <dbReference type="NCBI Taxonomy" id="2338552"/>
    <lineage>
        <taxon>Bacteria</taxon>
        <taxon>Pseudomonadati</taxon>
        <taxon>Pseudomonadota</taxon>
        <taxon>Gammaproteobacteria</taxon>
        <taxon>Alteromonadales</taxon>
        <taxon>Shewanellaceae</taxon>
        <taxon>Parashewanella</taxon>
    </lineage>
</organism>
<dbReference type="RefSeq" id="WP_121837042.1">
    <property type="nucleotide sequence ID" value="NZ_ML014753.1"/>
</dbReference>
<dbReference type="GO" id="GO:0016491">
    <property type="term" value="F:oxidoreductase activity"/>
    <property type="evidence" value="ECO:0007669"/>
    <property type="project" value="InterPro"/>
</dbReference>
<dbReference type="AlphaFoldDB" id="A0A3L8Q3G4"/>
<keyword evidence="1" id="KW-0812">Transmembrane</keyword>
<gene>
    <name evidence="3" type="ORF">D5018_00560</name>
</gene>